<protein>
    <submittedName>
        <fullName evidence="1">Nucleoside-diphosphate-sugar epimerase</fullName>
    </submittedName>
</protein>
<keyword evidence="2" id="KW-1185">Reference proteome</keyword>
<accession>A0ABR9IMP9</accession>
<dbReference type="Proteomes" id="UP000620262">
    <property type="component" value="Unassembled WGS sequence"/>
</dbReference>
<comment type="caution">
    <text evidence="1">The sequence shown here is derived from an EMBL/GenBank/DDBJ whole genome shotgun (WGS) entry which is preliminary data.</text>
</comment>
<reference evidence="1 2" key="1">
    <citation type="submission" date="2020-10" db="EMBL/GenBank/DDBJ databases">
        <title>Sequencing the genomes of 1000 actinobacteria strains.</title>
        <authorList>
            <person name="Klenk H.-P."/>
        </authorList>
    </citation>
    <scope>NUCLEOTIDE SEQUENCE [LARGE SCALE GENOMIC DNA]</scope>
    <source>
        <strain evidence="1 2">DSM 7307</strain>
    </source>
</reference>
<proteinExistence type="predicted"/>
<evidence type="ECO:0000313" key="1">
    <source>
        <dbReference type="EMBL" id="MBE1504461.1"/>
    </source>
</evidence>
<evidence type="ECO:0000313" key="2">
    <source>
        <dbReference type="Proteomes" id="UP000620262"/>
    </source>
</evidence>
<dbReference type="EMBL" id="JADBEC010000001">
    <property type="protein sequence ID" value="MBE1504461.1"/>
    <property type="molecule type" value="Genomic_DNA"/>
</dbReference>
<organism evidence="1 2">
    <name type="scientific">Rhizobium viscosum</name>
    <name type="common">Arthrobacter viscosus</name>
    <dbReference type="NCBI Taxonomy" id="1673"/>
    <lineage>
        <taxon>Bacteria</taxon>
        <taxon>Pseudomonadati</taxon>
        <taxon>Pseudomonadota</taxon>
        <taxon>Alphaproteobacteria</taxon>
        <taxon>Hyphomicrobiales</taxon>
        <taxon>Rhizobiaceae</taxon>
        <taxon>Rhizobium/Agrobacterium group</taxon>
        <taxon>Rhizobium</taxon>
    </lineage>
</organism>
<sequence length="79" mass="9025">MAAERTDEYFLVSGRKFTLRELLAVIDEEGGRTLNISWDARSYNQGDIMDPYTDGPALPGWPKVTLEEGVRDLLQHSRR</sequence>
<gene>
    <name evidence="1" type="ORF">H4W29_001642</name>
</gene>
<name>A0ABR9IMP9_RHIVS</name>
<dbReference type="RefSeq" id="WP_192728489.1">
    <property type="nucleotide sequence ID" value="NZ_BAAAVL010000001.1"/>
</dbReference>